<dbReference type="InterPro" id="IPR012338">
    <property type="entry name" value="Beta-lactam/transpept-like"/>
</dbReference>
<evidence type="ECO:0000313" key="3">
    <source>
        <dbReference type="Proteomes" id="UP000812966"/>
    </source>
</evidence>
<keyword evidence="3" id="KW-1185">Reference proteome</keyword>
<dbReference type="PANTHER" id="PTHR43283">
    <property type="entry name" value="BETA-LACTAMASE-RELATED"/>
    <property type="match status" value="1"/>
</dbReference>
<dbReference type="EMBL" id="JABELV010000107">
    <property type="protein sequence ID" value="KAG7530861.1"/>
    <property type="molecule type" value="Genomic_DNA"/>
</dbReference>
<evidence type="ECO:0000259" key="1">
    <source>
        <dbReference type="Pfam" id="PF00144"/>
    </source>
</evidence>
<dbReference type="PANTHER" id="PTHR43283:SF3">
    <property type="entry name" value="BETA-LACTAMASE FAMILY PROTEIN (AFU_ORTHOLOGUE AFUA_5G07500)"/>
    <property type="match status" value="1"/>
</dbReference>
<dbReference type="AlphaFoldDB" id="A0A8K0JJS3"/>
<evidence type="ECO:0000313" key="2">
    <source>
        <dbReference type="EMBL" id="KAG7530861.1"/>
    </source>
</evidence>
<proteinExistence type="predicted"/>
<protein>
    <recommendedName>
        <fullName evidence="1">Beta-lactamase-related domain-containing protein</fullName>
    </recommendedName>
</protein>
<comment type="caution">
    <text evidence="2">The sequence shown here is derived from an EMBL/GenBank/DDBJ whole genome shotgun (WGS) entry which is preliminary data.</text>
</comment>
<accession>A0A8K0JJS3</accession>
<dbReference type="Gene3D" id="3.40.710.10">
    <property type="entry name" value="DD-peptidase/beta-lactamase superfamily"/>
    <property type="match status" value="1"/>
</dbReference>
<feature type="domain" description="Beta-lactamase-related" evidence="1">
    <location>
        <begin position="1"/>
        <end position="352"/>
    </location>
</feature>
<name>A0A8K0JJS3_9TREE</name>
<reference evidence="2" key="1">
    <citation type="submission" date="2020-04" db="EMBL/GenBank/DDBJ databases">
        <title>Analysis of mating type loci in Filobasidium floriforme.</title>
        <authorList>
            <person name="Nowrousian M."/>
        </authorList>
    </citation>
    <scope>NUCLEOTIDE SEQUENCE</scope>
    <source>
        <strain evidence="2">CBS 6242</strain>
    </source>
</reference>
<sequence length="363" mass="40223">MFSSTKLVTTVACLQLCDKGMASLDDADLVRHHVPELEATQVITGFDEQGNEQMEDVRNPITLRLLLSHTSGFCYYSNDANITRWHDKHGFDWRFLKANTTVARYQTPLAFQPGAKWHYGTGIDWAGILVTRVTGRSLEDYFQEFIFRPMKMTSTSFLPNASIKERMMSLTQNLDNMGITAYPDNFDSIPFGLDRESDPDKVGPCFAGGAGLLSTALDYLAMLRGIMASAANDDGSSDSALLSSGSFRELFHDSIPSDADRSYLLEAMTGQTYHDPILLREKEDGIKRTGHSVGLLLNFVDSCYGRRAGSGCWDGAAKTQYWLDPVTGLAGVCMTNIFGPNPNPFFKLYNDVERAAYDALSSK</sequence>
<dbReference type="Pfam" id="PF00144">
    <property type="entry name" value="Beta-lactamase"/>
    <property type="match status" value="1"/>
</dbReference>
<organism evidence="2 3">
    <name type="scientific">Filobasidium floriforme</name>
    <dbReference type="NCBI Taxonomy" id="5210"/>
    <lineage>
        <taxon>Eukaryota</taxon>
        <taxon>Fungi</taxon>
        <taxon>Dikarya</taxon>
        <taxon>Basidiomycota</taxon>
        <taxon>Agaricomycotina</taxon>
        <taxon>Tremellomycetes</taxon>
        <taxon>Filobasidiales</taxon>
        <taxon>Filobasidiaceae</taxon>
        <taxon>Filobasidium</taxon>
    </lineage>
</organism>
<dbReference type="Proteomes" id="UP000812966">
    <property type="component" value="Unassembled WGS sequence"/>
</dbReference>
<dbReference type="SUPFAM" id="SSF56601">
    <property type="entry name" value="beta-lactamase/transpeptidase-like"/>
    <property type="match status" value="1"/>
</dbReference>
<dbReference type="InterPro" id="IPR001466">
    <property type="entry name" value="Beta-lactam-related"/>
</dbReference>
<dbReference type="InterPro" id="IPR050789">
    <property type="entry name" value="Diverse_Enzym_Activities"/>
</dbReference>
<gene>
    <name evidence="2" type="ORF">FFLO_04768</name>
</gene>